<dbReference type="OrthoDB" id="123486at2759"/>
<proteinExistence type="predicted"/>
<keyword evidence="2" id="KW-1185">Reference proteome</keyword>
<organism evidence="1 2">
    <name type="scientific">Phytophthora pseudosyringae</name>
    <dbReference type="NCBI Taxonomy" id="221518"/>
    <lineage>
        <taxon>Eukaryota</taxon>
        <taxon>Sar</taxon>
        <taxon>Stramenopiles</taxon>
        <taxon>Oomycota</taxon>
        <taxon>Peronosporomycetes</taxon>
        <taxon>Peronosporales</taxon>
        <taxon>Peronosporaceae</taxon>
        <taxon>Phytophthora</taxon>
    </lineage>
</organism>
<dbReference type="Proteomes" id="UP000694044">
    <property type="component" value="Unassembled WGS sequence"/>
</dbReference>
<gene>
    <name evidence="1" type="ORF">PHYPSEUDO_009694</name>
</gene>
<evidence type="ECO:0000313" key="1">
    <source>
        <dbReference type="EMBL" id="KAG7389774.1"/>
    </source>
</evidence>
<sequence length="313" mass="34716">MSRSSHSRLLFSRSIASLFPNAKREGRVHFRVEVTTPPPVQPATPTTMTSWTTIVSPSPTYPALALPKERFPSSLFAEHRQQLNAALAKKEAALKTLDEREAETPSAFVAVLSNEGTKRLSTILQEDKAAFPVKELGDNFIEKRTTMLQDERKAFGSAKRTTAVRRLQQSVATIFGAAATLSNEKLSTEMEPVLGNDLVFTKGSPDLLVTRKQRKMVVNVSLHEDQLQAQAETLVLMDVVQAAPVFGVVSTFSDWIFYKYDETGAFLTTSWITNRQPILHMIWFPLSDANELSPKSSVVPRSLCSNRFSSAGK</sequence>
<dbReference type="EMBL" id="JAGDFM010000040">
    <property type="protein sequence ID" value="KAG7389774.1"/>
    <property type="molecule type" value="Genomic_DNA"/>
</dbReference>
<accession>A0A8T1WC02</accession>
<protein>
    <submittedName>
        <fullName evidence="1">Uncharacterized protein</fullName>
    </submittedName>
</protein>
<evidence type="ECO:0000313" key="2">
    <source>
        <dbReference type="Proteomes" id="UP000694044"/>
    </source>
</evidence>
<comment type="caution">
    <text evidence="1">The sequence shown here is derived from an EMBL/GenBank/DDBJ whole genome shotgun (WGS) entry which is preliminary data.</text>
</comment>
<reference evidence="1" key="1">
    <citation type="submission" date="2021-02" db="EMBL/GenBank/DDBJ databases">
        <authorList>
            <person name="Palmer J.M."/>
        </authorList>
    </citation>
    <scope>NUCLEOTIDE SEQUENCE</scope>
    <source>
        <strain evidence="1">SCRP734</strain>
    </source>
</reference>
<name>A0A8T1WC02_9STRA</name>
<dbReference type="AlphaFoldDB" id="A0A8T1WC02"/>